<dbReference type="OMA" id="IDCSVAA"/>
<name>A0A8T2T8Q4_CERRI</name>
<keyword evidence="4" id="KW-1185">Reference proteome</keyword>
<evidence type="ECO:0000313" key="3">
    <source>
        <dbReference type="EMBL" id="KAH7415876.1"/>
    </source>
</evidence>
<dbReference type="PANTHER" id="PTHR31896:SF64">
    <property type="entry name" value="TRICHOTHECENE 3-O-ACETYLTRANSFERASE"/>
    <property type="match status" value="1"/>
</dbReference>
<comment type="caution">
    <text evidence="3">The sequence shown here is derived from an EMBL/GenBank/DDBJ whole genome shotgun (WGS) entry which is preliminary data.</text>
</comment>
<dbReference type="GO" id="GO:0016740">
    <property type="term" value="F:transferase activity"/>
    <property type="evidence" value="ECO:0007669"/>
    <property type="project" value="UniProtKB-KW"/>
</dbReference>
<dbReference type="InterPro" id="IPR023213">
    <property type="entry name" value="CAT-like_dom_sf"/>
</dbReference>
<protein>
    <submittedName>
        <fullName evidence="3">Uncharacterized protein</fullName>
    </submittedName>
</protein>
<dbReference type="AlphaFoldDB" id="A0A8T2T8Q4"/>
<dbReference type="Proteomes" id="UP000825935">
    <property type="component" value="Chromosome 14"/>
</dbReference>
<proteinExistence type="predicted"/>
<dbReference type="Gene3D" id="3.30.559.10">
    <property type="entry name" value="Chloramphenicol acetyltransferase-like domain"/>
    <property type="match status" value="3"/>
</dbReference>
<gene>
    <name evidence="3" type="ORF">KP509_14G064100</name>
</gene>
<sequence length="485" mass="53620">MASPEGGDGGSAVEPRVKILNKETVLPASPTTRRGPFFLSCLDIMWQNMSYSRGLLFYQRPRGLSSLGSEQIIDGLGDDSACDEHTSRSVNRLKRGLSVCLAQYFCWCGRLEKARDPPHRLYINLNEAEPDHRGEHLFSSPLLAIQATVFADGGIAIGIANSHVVADGLSLWQFMVSWGQCTQGIPLSVPPLHDRRAVTVVNPSAEEASQWKLRRGIDEEGEIDSEQETDTEMEGKSDPATESSLHDPHHSDISSSQEQRLHDTKAQGDLVQYVFRMSASTIQKLKGEAGGSYTSLEVLRAHFWQRISVARRANADEWTYAIISVDHRPRINPPLAPSYFGNVLSSSIAVIKADKVRNRPLHFTVSRIHRQLAADKGKSINRFMHWLETHDSCVRLSSSFLKYKGVTVGNSQWFPVYEVDFGWGKPVAARVPKVGRDGVLLLLGGRPGSNQGDIEICTAFGSDVLERLLQDPAFEAEPPCPIPLA</sequence>
<feature type="compositionally biased region" description="Basic and acidic residues" evidence="2">
    <location>
        <begin position="233"/>
        <end position="252"/>
    </location>
</feature>
<dbReference type="EMBL" id="CM035419">
    <property type="protein sequence ID" value="KAH7415876.1"/>
    <property type="molecule type" value="Genomic_DNA"/>
</dbReference>
<organism evidence="3 4">
    <name type="scientific">Ceratopteris richardii</name>
    <name type="common">Triangle waterfern</name>
    <dbReference type="NCBI Taxonomy" id="49495"/>
    <lineage>
        <taxon>Eukaryota</taxon>
        <taxon>Viridiplantae</taxon>
        <taxon>Streptophyta</taxon>
        <taxon>Embryophyta</taxon>
        <taxon>Tracheophyta</taxon>
        <taxon>Polypodiopsida</taxon>
        <taxon>Polypodiidae</taxon>
        <taxon>Polypodiales</taxon>
        <taxon>Pteridineae</taxon>
        <taxon>Pteridaceae</taxon>
        <taxon>Parkerioideae</taxon>
        <taxon>Ceratopteris</taxon>
    </lineage>
</organism>
<dbReference type="OrthoDB" id="1862401at2759"/>
<dbReference type="InterPro" id="IPR051283">
    <property type="entry name" value="Sec_Metabolite_Acyltrans"/>
</dbReference>
<dbReference type="Pfam" id="PF02458">
    <property type="entry name" value="Transferase"/>
    <property type="match status" value="1"/>
</dbReference>
<feature type="region of interest" description="Disordered" evidence="2">
    <location>
        <begin position="209"/>
        <end position="262"/>
    </location>
</feature>
<accession>A0A8T2T8Q4</accession>
<reference evidence="3" key="1">
    <citation type="submission" date="2021-08" db="EMBL/GenBank/DDBJ databases">
        <title>WGS assembly of Ceratopteris richardii.</title>
        <authorList>
            <person name="Marchant D.B."/>
            <person name="Chen G."/>
            <person name="Jenkins J."/>
            <person name="Shu S."/>
            <person name="Leebens-Mack J."/>
            <person name="Grimwood J."/>
            <person name="Schmutz J."/>
            <person name="Soltis P."/>
            <person name="Soltis D."/>
            <person name="Chen Z.-H."/>
        </authorList>
    </citation>
    <scope>NUCLEOTIDE SEQUENCE</scope>
    <source>
        <strain evidence="3">Whitten #5841</strain>
        <tissue evidence="3">Leaf</tissue>
    </source>
</reference>
<keyword evidence="1" id="KW-0808">Transferase</keyword>
<dbReference type="PANTHER" id="PTHR31896">
    <property type="entry name" value="FAMILY REGULATORY PROTEIN, PUTATIVE (AFU_ORTHOLOGUE AFUA_3G14730)-RELATED"/>
    <property type="match status" value="1"/>
</dbReference>
<feature type="compositionally biased region" description="Acidic residues" evidence="2">
    <location>
        <begin position="219"/>
        <end position="232"/>
    </location>
</feature>
<evidence type="ECO:0000256" key="1">
    <source>
        <dbReference type="ARBA" id="ARBA00022679"/>
    </source>
</evidence>
<evidence type="ECO:0000313" key="4">
    <source>
        <dbReference type="Proteomes" id="UP000825935"/>
    </source>
</evidence>
<evidence type="ECO:0000256" key="2">
    <source>
        <dbReference type="SAM" id="MobiDB-lite"/>
    </source>
</evidence>